<accession>A0AAW1ZD83</accession>
<dbReference type="Proteomes" id="UP001479290">
    <property type="component" value="Unassembled WGS sequence"/>
</dbReference>
<protein>
    <submittedName>
        <fullName evidence="2">Uncharacterized protein</fullName>
    </submittedName>
</protein>
<reference evidence="2 3" key="1">
    <citation type="submission" date="2024-05" db="EMBL/GenBank/DDBJ databases">
        <title>A high-quality chromosomal-level genome assembly of Topmouth culter (Culter alburnus).</title>
        <authorList>
            <person name="Zhao H."/>
        </authorList>
    </citation>
    <scope>NUCLEOTIDE SEQUENCE [LARGE SCALE GENOMIC DNA]</scope>
    <source>
        <strain evidence="2">CATC2023</strain>
        <tissue evidence="2">Muscle</tissue>
    </source>
</reference>
<dbReference type="AlphaFoldDB" id="A0AAW1ZD83"/>
<sequence length="149" mass="16660">MPCNYFKLFDTNSGFHSRNLRAQDSGSTPRDFLSRTLTQDTTQRRRGDQAAYRDLSATRSERPPGSSRHYAGVVTSRAPRRSQAGKVHAHTGVRLFWLAAIVSPPMCSLNKERLSVNLFLLVFPCSLSFSVCCDNNLLCCPTVTEVTLF</sequence>
<evidence type="ECO:0000256" key="1">
    <source>
        <dbReference type="SAM" id="MobiDB-lite"/>
    </source>
</evidence>
<keyword evidence="3" id="KW-1185">Reference proteome</keyword>
<proteinExistence type="predicted"/>
<comment type="caution">
    <text evidence="2">The sequence shown here is derived from an EMBL/GenBank/DDBJ whole genome shotgun (WGS) entry which is preliminary data.</text>
</comment>
<gene>
    <name evidence="2" type="ORF">ABG768_010461</name>
</gene>
<organism evidence="2 3">
    <name type="scientific">Culter alburnus</name>
    <name type="common">Topmouth culter</name>
    <dbReference type="NCBI Taxonomy" id="194366"/>
    <lineage>
        <taxon>Eukaryota</taxon>
        <taxon>Metazoa</taxon>
        <taxon>Chordata</taxon>
        <taxon>Craniata</taxon>
        <taxon>Vertebrata</taxon>
        <taxon>Euteleostomi</taxon>
        <taxon>Actinopterygii</taxon>
        <taxon>Neopterygii</taxon>
        <taxon>Teleostei</taxon>
        <taxon>Ostariophysi</taxon>
        <taxon>Cypriniformes</taxon>
        <taxon>Xenocyprididae</taxon>
        <taxon>Xenocypridinae</taxon>
        <taxon>Culter</taxon>
    </lineage>
</organism>
<name>A0AAW1ZD83_CULAL</name>
<dbReference type="EMBL" id="JAWDJR010000018">
    <property type="protein sequence ID" value="KAK9958334.1"/>
    <property type="molecule type" value="Genomic_DNA"/>
</dbReference>
<feature type="region of interest" description="Disordered" evidence="1">
    <location>
        <begin position="39"/>
        <end position="70"/>
    </location>
</feature>
<evidence type="ECO:0000313" key="3">
    <source>
        <dbReference type="Proteomes" id="UP001479290"/>
    </source>
</evidence>
<evidence type="ECO:0000313" key="2">
    <source>
        <dbReference type="EMBL" id="KAK9958334.1"/>
    </source>
</evidence>